<feature type="domain" description="C1q" evidence="9">
    <location>
        <begin position="917"/>
        <end position="1059"/>
    </location>
</feature>
<dbReference type="Gene3D" id="2.60.120.40">
    <property type="match status" value="1"/>
</dbReference>
<name>A0A672F8J7_SALFA</name>
<dbReference type="PROSITE" id="PS51041">
    <property type="entry name" value="EMI"/>
    <property type="match status" value="1"/>
</dbReference>
<dbReference type="Pfam" id="PF07546">
    <property type="entry name" value="EMI"/>
    <property type="match status" value="1"/>
</dbReference>
<feature type="region of interest" description="Disordered" evidence="7">
    <location>
        <begin position="649"/>
        <end position="673"/>
    </location>
</feature>
<keyword evidence="3" id="KW-0272">Extracellular matrix</keyword>
<feature type="region of interest" description="Disordered" evidence="7">
    <location>
        <begin position="129"/>
        <end position="149"/>
    </location>
</feature>
<dbReference type="OMA" id="QCKQNTQ"/>
<dbReference type="PANTHER" id="PTHR15427:SF36">
    <property type="entry name" value="EMILIN-2"/>
    <property type="match status" value="1"/>
</dbReference>
<dbReference type="AlphaFoldDB" id="A0A672F8J7"/>
<comment type="subcellular location">
    <subcellularLocation>
        <location evidence="1">Secreted</location>
        <location evidence="1">Extracellular space</location>
        <location evidence="1">Extracellular matrix</location>
    </subcellularLocation>
</comment>
<keyword evidence="2" id="KW-0964">Secreted</keyword>
<protein>
    <submittedName>
        <fullName evidence="11">EMILIN-2-like</fullName>
    </submittedName>
</protein>
<organism evidence="11 12">
    <name type="scientific">Salarias fasciatus</name>
    <name type="common">Jewelled blenny</name>
    <name type="synonym">Blennius fasciatus</name>
    <dbReference type="NCBI Taxonomy" id="181472"/>
    <lineage>
        <taxon>Eukaryota</taxon>
        <taxon>Metazoa</taxon>
        <taxon>Chordata</taxon>
        <taxon>Craniata</taxon>
        <taxon>Vertebrata</taxon>
        <taxon>Euteleostomi</taxon>
        <taxon>Actinopterygii</taxon>
        <taxon>Neopterygii</taxon>
        <taxon>Teleostei</taxon>
        <taxon>Neoteleostei</taxon>
        <taxon>Acanthomorphata</taxon>
        <taxon>Ovalentaria</taxon>
        <taxon>Blenniimorphae</taxon>
        <taxon>Blenniiformes</taxon>
        <taxon>Blennioidei</taxon>
        <taxon>Blenniidae</taxon>
        <taxon>Salariinae</taxon>
        <taxon>Salarias</taxon>
    </lineage>
</organism>
<keyword evidence="4 8" id="KW-0732">Signal</keyword>
<dbReference type="SMART" id="SM00110">
    <property type="entry name" value="C1Q"/>
    <property type="match status" value="1"/>
</dbReference>
<dbReference type="PANTHER" id="PTHR15427">
    <property type="entry name" value="EMILIN ELASTIN MICROFIBRIL INTERFACE-LOCATED PROTEIN ELASTIN MICROFIBRIL INTERFACER"/>
    <property type="match status" value="1"/>
</dbReference>
<evidence type="ECO:0000256" key="1">
    <source>
        <dbReference type="ARBA" id="ARBA00004498"/>
    </source>
</evidence>
<dbReference type="InterPro" id="IPR008983">
    <property type="entry name" value="Tumour_necrosis_fac-like_dom"/>
</dbReference>
<evidence type="ECO:0000259" key="10">
    <source>
        <dbReference type="PROSITE" id="PS51041"/>
    </source>
</evidence>
<feature type="chain" id="PRO_5025380908" evidence="8">
    <location>
        <begin position="27"/>
        <end position="1060"/>
    </location>
</feature>
<feature type="compositionally biased region" description="Basic and acidic residues" evidence="7">
    <location>
        <begin position="401"/>
        <end position="410"/>
    </location>
</feature>
<dbReference type="GeneID" id="115385707"/>
<dbReference type="Proteomes" id="UP000472267">
    <property type="component" value="Unassembled WGS sequence"/>
</dbReference>
<dbReference type="RefSeq" id="XP_029943627.1">
    <property type="nucleotide sequence ID" value="XM_030087767.1"/>
</dbReference>
<dbReference type="PRINTS" id="PR00007">
    <property type="entry name" value="COMPLEMNTC1Q"/>
</dbReference>
<feature type="region of interest" description="Disordered" evidence="7">
    <location>
        <begin position="788"/>
        <end position="810"/>
    </location>
</feature>
<keyword evidence="6" id="KW-1015">Disulfide bond</keyword>
<dbReference type="Pfam" id="PF00386">
    <property type="entry name" value="C1q"/>
    <property type="match status" value="1"/>
</dbReference>
<feature type="region of interest" description="Disordered" evidence="7">
    <location>
        <begin position="823"/>
        <end position="850"/>
    </location>
</feature>
<evidence type="ECO:0000256" key="3">
    <source>
        <dbReference type="ARBA" id="ARBA00022530"/>
    </source>
</evidence>
<accession>A0A672F8J7</accession>
<dbReference type="InterPro" id="IPR011489">
    <property type="entry name" value="EMI_domain"/>
</dbReference>
<sequence>MKRCGTDMDWMWTLLTLVLSLQPCPGAPSSFDPLPGSAPSAPLHRHRTRNWCAFVVQRNVSCTVQGRVESFQEPVVAACPPYQHDCLQQVTYKTRFRPTYKTAYKTVTELEWRCCPGFQGPSCQNLKPSADGQTVAGSQPFLPSGHGYTTRHIQRPERRETAHHETRHGGTDKVQLLEGEVRRLSQTVLDLQSALTGLTTTLRTDLQDDTKNMLVTLLNNMRPPDGATAAGTEDTPAVLDGHQATRGGIAGEKALEKVIARMDDISNALKSKDEALEDLRGIATNHEGQIRVLMDASQAQTLAVADFEAMQSYIDGKFEKLKKELDLKVEEEVAKVQSSWRDKIQAVQKTCEDSDDQVVLRMTKVLETKEAELRKEIRALRLDMAASDGPVRTQRQTDPPQEAKEHSDHKDLWREIDRIAEAHRILNVRIDNELAHLSAPQEASDVGVWIEELEARINITEQNAETHCFYIEEKLTKTISEEVAKLQKLLEGRLNGMEEQFTSVLAEMSNSSFLSMLGDSVDVSSQSLEDKVRALEEMCSVGCSKSGITAGGESSAPATYGSGNTLKDVKQHQSDLNVLSTDVRFNTDKLRQLDDHVQRFETRVKTMEHFQKGLINLQENVLGLAGTVSWINGSLNRYRQDMHQISSTCCSANQGGSESHRQNSWASGGSTNHQVEELKSRLDSLSRQMSSELQRCTQGTLGVSAIDGRVSKLEQVCGRLDMILGNIRDLKDGLERHVSSLWHSIGRMNNTSKANGADLANLQNSLQRLQTQLSAMARHVLKDVAAKEPGMTLRPERPASVPDPAQTRPRIPQIHIPFIIPPRPASPRQPASPGLPNTHTPVQPGNPALPGVPIRPVVEKGEAGPPGYVRRVTVRRGSEHSSREPLTGFAGAPAPAEVKGAWTAIHHAAGDSPGSVDSPEQYSFSAGLTQQPFTGDFGIIRFNRILLNDGGHYSPHTGTFTVPVDGRYLISGVLTARQGDHVDAVLSVSNRSVQRLRSPGGPAGPQCGCGDTVSFSLVLPLRKGDRVGLVRTGGQLATTEAREILSTFSAVLLYAPRASR</sequence>
<dbReference type="InterPro" id="IPR050392">
    <property type="entry name" value="Collagen/C1q_domain"/>
</dbReference>
<keyword evidence="5" id="KW-0175">Coiled coil</keyword>
<dbReference type="Ensembl" id="ENSSFAT00005002674.1">
    <property type="protein sequence ID" value="ENSSFAP00005002458.1"/>
    <property type="gene ID" value="ENSSFAG00005001760.1"/>
</dbReference>
<dbReference type="OrthoDB" id="8785214at2759"/>
<evidence type="ECO:0000313" key="11">
    <source>
        <dbReference type="Ensembl" id="ENSSFAP00005002458.1"/>
    </source>
</evidence>
<evidence type="ECO:0000256" key="4">
    <source>
        <dbReference type="ARBA" id="ARBA00022729"/>
    </source>
</evidence>
<feature type="signal peptide" evidence="8">
    <location>
        <begin position="1"/>
        <end position="26"/>
    </location>
</feature>
<evidence type="ECO:0000259" key="9">
    <source>
        <dbReference type="PROSITE" id="PS50871"/>
    </source>
</evidence>
<evidence type="ECO:0000256" key="6">
    <source>
        <dbReference type="ARBA" id="ARBA00023157"/>
    </source>
</evidence>
<dbReference type="SUPFAM" id="SSF49842">
    <property type="entry name" value="TNF-like"/>
    <property type="match status" value="1"/>
</dbReference>
<dbReference type="InParanoid" id="A0A672F8J7"/>
<keyword evidence="12" id="KW-1185">Reference proteome</keyword>
<evidence type="ECO:0000256" key="7">
    <source>
        <dbReference type="SAM" id="MobiDB-lite"/>
    </source>
</evidence>
<feature type="domain" description="EMI" evidence="10">
    <location>
        <begin position="48"/>
        <end position="125"/>
    </location>
</feature>
<evidence type="ECO:0000313" key="12">
    <source>
        <dbReference type="Proteomes" id="UP000472267"/>
    </source>
</evidence>
<reference evidence="11" key="1">
    <citation type="submission" date="2025-08" db="UniProtKB">
        <authorList>
            <consortium name="Ensembl"/>
        </authorList>
    </citation>
    <scope>IDENTIFICATION</scope>
</reference>
<feature type="region of interest" description="Disordered" evidence="7">
    <location>
        <begin position="388"/>
        <end position="410"/>
    </location>
</feature>
<evidence type="ECO:0000256" key="5">
    <source>
        <dbReference type="ARBA" id="ARBA00023054"/>
    </source>
</evidence>
<evidence type="ECO:0000256" key="2">
    <source>
        <dbReference type="ARBA" id="ARBA00022525"/>
    </source>
</evidence>
<evidence type="ECO:0000256" key="8">
    <source>
        <dbReference type="SAM" id="SignalP"/>
    </source>
</evidence>
<proteinExistence type="predicted"/>
<gene>
    <name evidence="11" type="primary">LOC115385707</name>
</gene>
<dbReference type="PROSITE" id="PS50871">
    <property type="entry name" value="C1Q"/>
    <property type="match status" value="1"/>
</dbReference>
<reference evidence="11" key="2">
    <citation type="submission" date="2025-09" db="UniProtKB">
        <authorList>
            <consortium name="Ensembl"/>
        </authorList>
    </citation>
    <scope>IDENTIFICATION</scope>
</reference>
<dbReference type="InterPro" id="IPR001073">
    <property type="entry name" value="C1q_dom"/>
</dbReference>